<proteinExistence type="predicted"/>
<dbReference type="InterPro" id="IPR012379">
    <property type="entry name" value="LytTR_MHYE"/>
</dbReference>
<feature type="transmembrane region" description="Helical" evidence="2">
    <location>
        <begin position="21"/>
        <end position="40"/>
    </location>
</feature>
<evidence type="ECO:0000313" key="4">
    <source>
        <dbReference type="EMBL" id="RFP61234.1"/>
    </source>
</evidence>
<keyword evidence="2" id="KW-1133">Transmembrane helix</keyword>
<dbReference type="GO" id="GO:0000156">
    <property type="term" value="F:phosphorelay response regulator activity"/>
    <property type="evidence" value="ECO:0007669"/>
    <property type="project" value="InterPro"/>
</dbReference>
<keyword evidence="2" id="KW-0812">Transmembrane</keyword>
<evidence type="ECO:0000313" key="5">
    <source>
        <dbReference type="Proteomes" id="UP000262917"/>
    </source>
</evidence>
<dbReference type="InterPro" id="IPR007492">
    <property type="entry name" value="LytTR_DNA-bd_dom"/>
</dbReference>
<feature type="transmembrane region" description="Helical" evidence="2">
    <location>
        <begin position="93"/>
        <end position="112"/>
    </location>
</feature>
<dbReference type="SMART" id="SM00850">
    <property type="entry name" value="LytTR"/>
    <property type="match status" value="1"/>
</dbReference>
<keyword evidence="1" id="KW-0902">Two-component regulatory system</keyword>
<protein>
    <submittedName>
        <fullName evidence="4">LytTR family transcriptional regulator</fullName>
    </submittedName>
</protein>
<reference evidence="4 5" key="1">
    <citation type="submission" date="2018-08" db="EMBL/GenBank/DDBJ databases">
        <title>Lysobacter weifangensis sp. nov., a new member of the family 'Xanthomonadaceae', isolated from soil in a farmland.</title>
        <authorList>
            <person name="Zhao H."/>
        </authorList>
    </citation>
    <scope>NUCLEOTIDE SEQUENCE [LARGE SCALE GENOMIC DNA]</scope>
    <source>
        <strain evidence="4 5">WF-2</strain>
    </source>
</reference>
<dbReference type="PANTHER" id="PTHR37299:SF1">
    <property type="entry name" value="STAGE 0 SPORULATION PROTEIN A HOMOLOG"/>
    <property type="match status" value="1"/>
</dbReference>
<evidence type="ECO:0000256" key="1">
    <source>
        <dbReference type="ARBA" id="ARBA00023012"/>
    </source>
</evidence>
<dbReference type="Proteomes" id="UP000262917">
    <property type="component" value="Unassembled WGS sequence"/>
</dbReference>
<dbReference type="InterPro" id="IPR046947">
    <property type="entry name" value="LytR-like"/>
</dbReference>
<dbReference type="Gene3D" id="2.40.50.1020">
    <property type="entry name" value="LytTr DNA-binding domain"/>
    <property type="match status" value="1"/>
</dbReference>
<dbReference type="PIRSF" id="PIRSF031767">
    <property type="entry name" value="MHYE_LytTR"/>
    <property type="match status" value="1"/>
</dbReference>
<name>A0A372DP15_9GAMM</name>
<evidence type="ECO:0000256" key="2">
    <source>
        <dbReference type="SAM" id="Phobius"/>
    </source>
</evidence>
<gene>
    <name evidence="4" type="ORF">D0Y53_05815</name>
</gene>
<comment type="caution">
    <text evidence="4">The sequence shown here is derived from an EMBL/GenBank/DDBJ whole genome shotgun (WGS) entry which is preliminary data.</text>
</comment>
<feature type="transmembrane region" description="Helical" evidence="2">
    <location>
        <begin position="141"/>
        <end position="158"/>
    </location>
</feature>
<dbReference type="PROSITE" id="PS50930">
    <property type="entry name" value="HTH_LYTTR"/>
    <property type="match status" value="1"/>
</dbReference>
<keyword evidence="5" id="KW-1185">Reference proteome</keyword>
<organism evidence="4 5">
    <name type="scientific">Cognatiluteimonas weifangensis</name>
    <dbReference type="NCBI Taxonomy" id="2303539"/>
    <lineage>
        <taxon>Bacteria</taxon>
        <taxon>Pseudomonadati</taxon>
        <taxon>Pseudomonadota</taxon>
        <taxon>Gammaproteobacteria</taxon>
        <taxon>Lysobacterales</taxon>
        <taxon>Lysobacteraceae</taxon>
        <taxon>Cognatiluteimonas</taxon>
    </lineage>
</organism>
<sequence>MPSPAATAYRRFLPWKPWLEAGFWLAATAINAFANSAVAILEYQRRGEPMATWEPLAWEWSSNLMVLALVPATAWFTRRWALHWDTWRRRWPLYLAASGVWSLLHIGGMAALRHAAYAAHGERYVFGYWPREIAYEYLKDLRSFLLIAGIMLAYRWLLRSWQGEARLLDAPDEGAAAEPVERPERFLVRKLGREFLVSTADIEWLQAAGNYVNLRVRGHDYPLRSTIAGIQMRLDPARFARIHRSYIVNLDQLAAIEPLDTGDARVHLKDGTALPCSRRHRDALRERAGAGEPLSARPPA</sequence>
<accession>A0A372DP15</accession>
<feature type="transmembrane region" description="Helical" evidence="2">
    <location>
        <begin position="60"/>
        <end position="81"/>
    </location>
</feature>
<dbReference type="GO" id="GO:0003677">
    <property type="term" value="F:DNA binding"/>
    <property type="evidence" value="ECO:0007669"/>
    <property type="project" value="InterPro"/>
</dbReference>
<evidence type="ECO:0000259" key="3">
    <source>
        <dbReference type="PROSITE" id="PS50930"/>
    </source>
</evidence>
<dbReference type="AlphaFoldDB" id="A0A372DP15"/>
<keyword evidence="2" id="KW-0472">Membrane</keyword>
<dbReference type="RefSeq" id="WP_117202260.1">
    <property type="nucleotide sequence ID" value="NZ_JBHTBK010000001.1"/>
</dbReference>
<dbReference type="PANTHER" id="PTHR37299">
    <property type="entry name" value="TRANSCRIPTIONAL REGULATOR-RELATED"/>
    <property type="match status" value="1"/>
</dbReference>
<dbReference type="EMBL" id="QVPD01000004">
    <property type="protein sequence ID" value="RFP61234.1"/>
    <property type="molecule type" value="Genomic_DNA"/>
</dbReference>
<feature type="domain" description="HTH LytTR-type" evidence="3">
    <location>
        <begin position="186"/>
        <end position="290"/>
    </location>
</feature>
<dbReference type="Pfam" id="PF04397">
    <property type="entry name" value="LytTR"/>
    <property type="match status" value="1"/>
</dbReference>
<dbReference type="OrthoDB" id="9781059at2"/>